<dbReference type="GO" id="GO:0005524">
    <property type="term" value="F:ATP binding"/>
    <property type="evidence" value="ECO:0007669"/>
    <property type="project" value="InterPro"/>
</dbReference>
<dbReference type="AlphaFoldDB" id="A0A6S6PAN4"/>
<organism evidence="2 3">
    <name type="scientific">Mycolicibacterium litorale</name>
    <dbReference type="NCBI Taxonomy" id="758802"/>
    <lineage>
        <taxon>Bacteria</taxon>
        <taxon>Bacillati</taxon>
        <taxon>Actinomycetota</taxon>
        <taxon>Actinomycetes</taxon>
        <taxon>Mycobacteriales</taxon>
        <taxon>Mycobacteriaceae</taxon>
        <taxon>Mycolicibacterium</taxon>
    </lineage>
</organism>
<evidence type="ECO:0000313" key="3">
    <source>
        <dbReference type="Proteomes" id="UP000515734"/>
    </source>
</evidence>
<dbReference type="Gene3D" id="3.40.50.300">
    <property type="entry name" value="P-loop containing nucleotide triphosphate hydrolases"/>
    <property type="match status" value="1"/>
</dbReference>
<dbReference type="RefSeq" id="WP_185293220.1">
    <property type="nucleotide sequence ID" value="NZ_AP023287.1"/>
</dbReference>
<reference evidence="2 3" key="1">
    <citation type="submission" date="2020-07" db="EMBL/GenBank/DDBJ databases">
        <title>Complete genome sequence of Mycolicibacterium litorale like strain isolated from cardiac implantable electronic device infection.</title>
        <authorList>
            <person name="Fukano H."/>
            <person name="Miyama H."/>
            <person name="Hoshino Y."/>
        </authorList>
    </citation>
    <scope>NUCLEOTIDE SEQUENCE [LARGE SCALE GENOMIC DNA]</scope>
    <source>
        <strain evidence="2 3">NIIDNTM18</strain>
    </source>
</reference>
<evidence type="ECO:0000313" key="2">
    <source>
        <dbReference type="EMBL" id="BCI55515.1"/>
    </source>
</evidence>
<dbReference type="InterPro" id="IPR027417">
    <property type="entry name" value="P-loop_NTPase"/>
</dbReference>
<dbReference type="Pfam" id="PF00005">
    <property type="entry name" value="ABC_tran"/>
    <property type="match status" value="1"/>
</dbReference>
<gene>
    <name evidence="2" type="ORF">NIIDNTM18_47930</name>
</gene>
<protein>
    <recommendedName>
        <fullName evidence="1">ABC transporter domain-containing protein</fullName>
    </recommendedName>
</protein>
<name>A0A6S6PAN4_9MYCO</name>
<sequence>MSDAPEPAVVARGLTVSGPWGPVYGPVDLDIDAGGVTVLVCPAGTGRTALLMTLAGRMRPQRGTLSVFGVTDPRRIFRMSAIAGIDELDQVAESVTVRDALTEQLRWNARWYRFVRRAGAADLRAVCAPVFGDLPLPPLTEYVEELSELDRLLLRIALANTARPPLLVVGNLDYVTSDHNRDLLLQRLIELGRAQTVVTATVNGVTSDAVRAQIAVDNTSRAALVHGQKGE</sequence>
<accession>A0A6S6PAN4</accession>
<dbReference type="InterPro" id="IPR003439">
    <property type="entry name" value="ABC_transporter-like_ATP-bd"/>
</dbReference>
<feature type="domain" description="ABC transporter" evidence="1">
    <location>
        <begin position="26"/>
        <end position="167"/>
    </location>
</feature>
<dbReference type="GO" id="GO:0016887">
    <property type="term" value="F:ATP hydrolysis activity"/>
    <property type="evidence" value="ECO:0007669"/>
    <property type="project" value="InterPro"/>
</dbReference>
<evidence type="ECO:0000259" key="1">
    <source>
        <dbReference type="Pfam" id="PF00005"/>
    </source>
</evidence>
<dbReference type="EMBL" id="AP023287">
    <property type="protein sequence ID" value="BCI55515.1"/>
    <property type="molecule type" value="Genomic_DNA"/>
</dbReference>
<dbReference type="Proteomes" id="UP000515734">
    <property type="component" value="Chromosome"/>
</dbReference>
<dbReference type="SUPFAM" id="SSF52540">
    <property type="entry name" value="P-loop containing nucleoside triphosphate hydrolases"/>
    <property type="match status" value="1"/>
</dbReference>
<proteinExistence type="predicted"/>